<dbReference type="WBParaSite" id="TCNE_0001853701-mRNA-1">
    <property type="protein sequence ID" value="TCNE_0001853701-mRNA-1"/>
    <property type="gene ID" value="TCNE_0001853701"/>
</dbReference>
<reference evidence="2 3" key="2">
    <citation type="submission" date="2018-11" db="EMBL/GenBank/DDBJ databases">
        <authorList>
            <consortium name="Pathogen Informatics"/>
        </authorList>
    </citation>
    <scope>NUCLEOTIDE SEQUENCE [LARGE SCALE GENOMIC DNA]</scope>
</reference>
<accession>A0A183VCR3</accession>
<evidence type="ECO:0000313" key="4">
    <source>
        <dbReference type="WBParaSite" id="TCNE_0001853701-mRNA-1"/>
    </source>
</evidence>
<dbReference type="Proteomes" id="UP000050794">
    <property type="component" value="Unassembled WGS sequence"/>
</dbReference>
<keyword evidence="3" id="KW-1185">Reference proteome</keyword>
<evidence type="ECO:0000256" key="1">
    <source>
        <dbReference type="SAM" id="MobiDB-lite"/>
    </source>
</evidence>
<protein>
    <submittedName>
        <fullName evidence="4">Reverse transcriptase domain-containing protein</fullName>
    </submittedName>
</protein>
<reference evidence="4" key="1">
    <citation type="submission" date="2016-06" db="UniProtKB">
        <authorList>
            <consortium name="WormBaseParasite"/>
        </authorList>
    </citation>
    <scope>IDENTIFICATION</scope>
</reference>
<feature type="region of interest" description="Disordered" evidence="1">
    <location>
        <begin position="132"/>
        <end position="159"/>
    </location>
</feature>
<gene>
    <name evidence="2" type="ORF">TCNE_LOCUS18533</name>
</gene>
<dbReference type="AlphaFoldDB" id="A0A183VCR3"/>
<organism evidence="3 4">
    <name type="scientific">Toxocara canis</name>
    <name type="common">Canine roundworm</name>
    <dbReference type="NCBI Taxonomy" id="6265"/>
    <lineage>
        <taxon>Eukaryota</taxon>
        <taxon>Metazoa</taxon>
        <taxon>Ecdysozoa</taxon>
        <taxon>Nematoda</taxon>
        <taxon>Chromadorea</taxon>
        <taxon>Rhabditida</taxon>
        <taxon>Spirurina</taxon>
        <taxon>Ascaridomorpha</taxon>
        <taxon>Ascaridoidea</taxon>
        <taxon>Toxocaridae</taxon>
        <taxon>Toxocara</taxon>
    </lineage>
</organism>
<evidence type="ECO:0000313" key="2">
    <source>
        <dbReference type="EMBL" id="VDM49854.1"/>
    </source>
</evidence>
<proteinExistence type="predicted"/>
<name>A0A183VCR3_TOXCA</name>
<evidence type="ECO:0000313" key="3">
    <source>
        <dbReference type="Proteomes" id="UP000050794"/>
    </source>
</evidence>
<dbReference type="EMBL" id="UYWY01025641">
    <property type="protein sequence ID" value="VDM49854.1"/>
    <property type="molecule type" value="Genomic_DNA"/>
</dbReference>
<sequence length="226" mass="25401">MEIFKLPLRFWLRVDDLKACFGSLRTAFQAHLMASSMAGEEVLISSRFDLRSKSKECTVDEKAQFGLARAQYSIGKKRDKNVEEFAELTVENVEEVVACCTTEKQGKAHNEKEDVTIVRLINDLLRGEISKMSKTSSSHIVNPDENNLSNSEPKQGTGVGENQTAIELKSFPSYLCGTPVQTTQKTRRAAIPFGRMLVDAEHDRHEDEQYEAAVIPDSFRPLQMIS</sequence>